<dbReference type="CDD" id="cd06261">
    <property type="entry name" value="TM_PBP2"/>
    <property type="match status" value="1"/>
</dbReference>
<accession>A0ABY4N5P2</accession>
<feature type="transmembrane region" description="Helical" evidence="7">
    <location>
        <begin position="214"/>
        <end position="237"/>
    </location>
</feature>
<evidence type="ECO:0000256" key="5">
    <source>
        <dbReference type="ARBA" id="ARBA00022989"/>
    </source>
</evidence>
<evidence type="ECO:0000256" key="7">
    <source>
        <dbReference type="RuleBase" id="RU363032"/>
    </source>
</evidence>
<dbReference type="EMBL" id="CP097218">
    <property type="protein sequence ID" value="UQN28778.1"/>
    <property type="molecule type" value="Genomic_DNA"/>
</dbReference>
<keyword evidence="5 7" id="KW-1133">Transmembrane helix</keyword>
<dbReference type="InterPro" id="IPR000515">
    <property type="entry name" value="MetI-like"/>
</dbReference>
<keyword evidence="2 7" id="KW-0813">Transport</keyword>
<name>A0ABY4N5P2_9MICO</name>
<evidence type="ECO:0000313" key="9">
    <source>
        <dbReference type="EMBL" id="UQN28778.1"/>
    </source>
</evidence>
<protein>
    <submittedName>
        <fullName evidence="9">Sugar ABC transporter permease</fullName>
    </submittedName>
</protein>
<dbReference type="Gene3D" id="1.10.3720.10">
    <property type="entry name" value="MetI-like"/>
    <property type="match status" value="1"/>
</dbReference>
<organism evidence="9 10">
    <name type="scientific">Brachybacterium kimchii</name>
    <dbReference type="NCBI Taxonomy" id="2942909"/>
    <lineage>
        <taxon>Bacteria</taxon>
        <taxon>Bacillati</taxon>
        <taxon>Actinomycetota</taxon>
        <taxon>Actinomycetes</taxon>
        <taxon>Micrococcales</taxon>
        <taxon>Dermabacteraceae</taxon>
        <taxon>Brachybacterium</taxon>
    </lineage>
</organism>
<dbReference type="SUPFAM" id="SSF161098">
    <property type="entry name" value="MetI-like"/>
    <property type="match status" value="1"/>
</dbReference>
<evidence type="ECO:0000256" key="4">
    <source>
        <dbReference type="ARBA" id="ARBA00022692"/>
    </source>
</evidence>
<feature type="domain" description="ABC transmembrane type-1" evidence="8">
    <location>
        <begin position="82"/>
        <end position="295"/>
    </location>
</feature>
<keyword evidence="6 7" id="KW-0472">Membrane</keyword>
<dbReference type="PANTHER" id="PTHR30193">
    <property type="entry name" value="ABC TRANSPORTER PERMEASE PROTEIN"/>
    <property type="match status" value="1"/>
</dbReference>
<dbReference type="RefSeq" id="WP_249477895.1">
    <property type="nucleotide sequence ID" value="NZ_CP097218.1"/>
</dbReference>
<keyword evidence="4 7" id="KW-0812">Transmembrane</keyword>
<dbReference type="PROSITE" id="PS50928">
    <property type="entry name" value="ABC_TM1"/>
    <property type="match status" value="1"/>
</dbReference>
<feature type="transmembrane region" description="Helical" evidence="7">
    <location>
        <begin position="274"/>
        <end position="296"/>
    </location>
</feature>
<proteinExistence type="inferred from homology"/>
<feature type="transmembrane region" description="Helical" evidence="7">
    <location>
        <begin position="24"/>
        <end position="48"/>
    </location>
</feature>
<sequence length="306" mass="33444">MPSEPEGRREGGARRRSHPFRPNGFLWILPALVVSGGIVYFCIGYNAWASTLDWNGISPHPEGVGTENFRRALQDPIFWGSIRHTIVYFVVTFLGQTILGVLLAALLHSRVRFAALYKVIVFVPVVLAPAIMAPVFRILFAGDGPVNTVLESVGLGFISQPWLAQSGTALLVLMIMQIWQTTGISFILYYSAMGQIESETLEAARIDGAGNLRMLWNIILPGMRGTVVALAMLTAIASLKLFDIPFLVTQGGPNYATEFLGTYIYRQAVPFGDVGYASALSILLLVLAIAMAALLNSGNREKKRTR</sequence>
<evidence type="ECO:0000256" key="1">
    <source>
        <dbReference type="ARBA" id="ARBA00004651"/>
    </source>
</evidence>
<dbReference type="Proteomes" id="UP001055868">
    <property type="component" value="Chromosome"/>
</dbReference>
<dbReference type="InterPro" id="IPR051393">
    <property type="entry name" value="ABC_transporter_permease"/>
</dbReference>
<evidence type="ECO:0000256" key="6">
    <source>
        <dbReference type="ARBA" id="ARBA00023136"/>
    </source>
</evidence>
<evidence type="ECO:0000256" key="3">
    <source>
        <dbReference type="ARBA" id="ARBA00022475"/>
    </source>
</evidence>
<feature type="transmembrane region" description="Helical" evidence="7">
    <location>
        <begin position="169"/>
        <end position="193"/>
    </location>
</feature>
<dbReference type="Pfam" id="PF00528">
    <property type="entry name" value="BPD_transp_1"/>
    <property type="match status" value="1"/>
</dbReference>
<keyword evidence="10" id="KW-1185">Reference proteome</keyword>
<comment type="similarity">
    <text evidence="7">Belongs to the binding-protein-dependent transport system permease family.</text>
</comment>
<comment type="subcellular location">
    <subcellularLocation>
        <location evidence="1 7">Cell membrane</location>
        <topology evidence="1 7">Multi-pass membrane protein</topology>
    </subcellularLocation>
</comment>
<evidence type="ECO:0000256" key="2">
    <source>
        <dbReference type="ARBA" id="ARBA00022448"/>
    </source>
</evidence>
<feature type="transmembrane region" description="Helical" evidence="7">
    <location>
        <begin position="86"/>
        <end position="107"/>
    </location>
</feature>
<dbReference type="PANTHER" id="PTHR30193:SF37">
    <property type="entry name" value="INNER MEMBRANE ABC TRANSPORTER PERMEASE PROTEIN YCJO"/>
    <property type="match status" value="1"/>
</dbReference>
<keyword evidence="3" id="KW-1003">Cell membrane</keyword>
<gene>
    <name evidence="9" type="ORF">M4486_14265</name>
</gene>
<reference evidence="9" key="1">
    <citation type="submission" date="2022-05" db="EMBL/GenBank/DDBJ databases">
        <title>Genomic analysis of Brachybacterium sp. CBA3104.</title>
        <authorList>
            <person name="Roh S.W."/>
            <person name="Kim Y.B."/>
            <person name="Kim Y."/>
        </authorList>
    </citation>
    <scope>NUCLEOTIDE SEQUENCE</scope>
    <source>
        <strain evidence="9">CBA3104</strain>
    </source>
</reference>
<feature type="transmembrane region" description="Helical" evidence="7">
    <location>
        <begin position="119"/>
        <end position="140"/>
    </location>
</feature>
<evidence type="ECO:0000259" key="8">
    <source>
        <dbReference type="PROSITE" id="PS50928"/>
    </source>
</evidence>
<dbReference type="InterPro" id="IPR035906">
    <property type="entry name" value="MetI-like_sf"/>
</dbReference>
<evidence type="ECO:0000313" key="10">
    <source>
        <dbReference type="Proteomes" id="UP001055868"/>
    </source>
</evidence>